<proteinExistence type="predicted"/>
<evidence type="ECO:0000313" key="3">
    <source>
        <dbReference type="Proteomes" id="UP000286134"/>
    </source>
</evidence>
<name>A0A420I629_9PEZI</name>
<evidence type="ECO:0000256" key="1">
    <source>
        <dbReference type="SAM" id="MobiDB-lite"/>
    </source>
</evidence>
<sequence length="388" mass="43891">MTTTPVFVGNPKSEVTLDTASSLTTETFAAHRNLSSKIRLSRENYNNIVNWLENKDNFNALYGTGDKAKVDGRVRSKMSMMDELSSYLKQNSRNGLNLETHQMYHRLRYYKEQYVKAKKMAQEGLEITAADQKKGINTVAAKLDDQCPFYERMDALFAKISNAIPRTNGNSVNTDELELEIGEESSNVADLNTDSGNESDSSNTWQMATSAPATSTPNTSTIVPHSMRSKKRLQNRHSATLGDPNTPVQSVHDERPSKKRCTNLFMTSELATEMLQKFGQEIAKSIEKMAEKATLQRSELERAIKLDSHSELKLKEMELAHLMRLKEMDMAHVVKLKEMERVHALRLDTIQQKGLLLQKLIEVRKTPDECTPYLAILDQIFTEASKPV</sequence>
<reference evidence="2 3" key="1">
    <citation type="journal article" date="2018" name="BMC Genomics">
        <title>Comparative genome analyses reveal sequence features reflecting distinct modes of host-adaptation between dicot and monocot powdery mildew.</title>
        <authorList>
            <person name="Wu Y."/>
            <person name="Ma X."/>
            <person name="Pan Z."/>
            <person name="Kale S.D."/>
            <person name="Song Y."/>
            <person name="King H."/>
            <person name="Zhang Q."/>
            <person name="Presley C."/>
            <person name="Deng X."/>
            <person name="Wei C.I."/>
            <person name="Xiao S."/>
        </authorList>
    </citation>
    <scope>NUCLEOTIDE SEQUENCE [LARGE SCALE GENOMIC DNA]</scope>
    <source>
        <strain evidence="2">UMSG2</strain>
    </source>
</reference>
<feature type="compositionally biased region" description="Polar residues" evidence="1">
    <location>
        <begin position="185"/>
        <end position="207"/>
    </location>
</feature>
<dbReference type="OrthoDB" id="2414509at2759"/>
<accession>A0A420I629</accession>
<protein>
    <submittedName>
        <fullName evidence="2">Uncharacterized protein</fullName>
    </submittedName>
</protein>
<keyword evidence="3" id="KW-1185">Reference proteome</keyword>
<comment type="caution">
    <text evidence="2">The sequence shown here is derived from an EMBL/GenBank/DDBJ whole genome shotgun (WGS) entry which is preliminary data.</text>
</comment>
<dbReference type="AlphaFoldDB" id="A0A420I629"/>
<gene>
    <name evidence="2" type="ORF">OnM2_012021</name>
</gene>
<feature type="compositionally biased region" description="Low complexity" evidence="1">
    <location>
        <begin position="208"/>
        <end position="221"/>
    </location>
</feature>
<evidence type="ECO:0000313" key="2">
    <source>
        <dbReference type="EMBL" id="RKF65119.1"/>
    </source>
</evidence>
<organism evidence="2 3">
    <name type="scientific">Erysiphe neolycopersici</name>
    <dbReference type="NCBI Taxonomy" id="212602"/>
    <lineage>
        <taxon>Eukaryota</taxon>
        <taxon>Fungi</taxon>
        <taxon>Dikarya</taxon>
        <taxon>Ascomycota</taxon>
        <taxon>Pezizomycotina</taxon>
        <taxon>Leotiomycetes</taxon>
        <taxon>Erysiphales</taxon>
        <taxon>Erysiphaceae</taxon>
        <taxon>Erysiphe</taxon>
    </lineage>
</organism>
<feature type="region of interest" description="Disordered" evidence="1">
    <location>
        <begin position="185"/>
        <end position="256"/>
    </location>
</feature>
<dbReference type="EMBL" id="MCFK01001270">
    <property type="protein sequence ID" value="RKF65119.1"/>
    <property type="molecule type" value="Genomic_DNA"/>
</dbReference>
<dbReference type="Proteomes" id="UP000286134">
    <property type="component" value="Unassembled WGS sequence"/>
</dbReference>